<feature type="domain" description="Immunoglobulin" evidence="2">
    <location>
        <begin position="24"/>
        <end position="127"/>
    </location>
</feature>
<feature type="signal peptide" evidence="1">
    <location>
        <begin position="1"/>
        <end position="23"/>
    </location>
</feature>
<organism evidence="3 4">
    <name type="scientific">Cirrhinus molitorella</name>
    <name type="common">mud carp</name>
    <dbReference type="NCBI Taxonomy" id="172907"/>
    <lineage>
        <taxon>Eukaryota</taxon>
        <taxon>Metazoa</taxon>
        <taxon>Chordata</taxon>
        <taxon>Craniata</taxon>
        <taxon>Vertebrata</taxon>
        <taxon>Euteleostomi</taxon>
        <taxon>Actinopterygii</taxon>
        <taxon>Neopterygii</taxon>
        <taxon>Teleostei</taxon>
        <taxon>Ostariophysi</taxon>
        <taxon>Cypriniformes</taxon>
        <taxon>Cyprinidae</taxon>
        <taxon>Labeoninae</taxon>
        <taxon>Labeonini</taxon>
        <taxon>Cirrhinus</taxon>
    </lineage>
</organism>
<dbReference type="Pfam" id="PF07686">
    <property type="entry name" value="V-set"/>
    <property type="match status" value="1"/>
</dbReference>
<protein>
    <recommendedName>
        <fullName evidence="2">Immunoglobulin domain-containing protein</fullName>
    </recommendedName>
</protein>
<keyword evidence="4" id="KW-1185">Reference proteome</keyword>
<evidence type="ECO:0000313" key="3">
    <source>
        <dbReference type="EMBL" id="KAL1277448.1"/>
    </source>
</evidence>
<proteinExistence type="predicted"/>
<accession>A0ABR3NL95</accession>
<name>A0ABR3NL95_9TELE</name>
<dbReference type="InterPro" id="IPR036179">
    <property type="entry name" value="Ig-like_dom_sf"/>
</dbReference>
<dbReference type="Gene3D" id="2.60.40.10">
    <property type="entry name" value="Immunoglobulins"/>
    <property type="match status" value="2"/>
</dbReference>
<reference evidence="3 4" key="1">
    <citation type="submission" date="2023-09" db="EMBL/GenBank/DDBJ databases">
        <authorList>
            <person name="Wang M."/>
        </authorList>
    </citation>
    <scope>NUCLEOTIDE SEQUENCE [LARGE SCALE GENOMIC DNA]</scope>
    <source>
        <strain evidence="3">GT-2023</strain>
        <tissue evidence="3">Liver</tissue>
    </source>
</reference>
<dbReference type="Proteomes" id="UP001558613">
    <property type="component" value="Unassembled WGS sequence"/>
</dbReference>
<gene>
    <name evidence="3" type="ORF">QQF64_024121</name>
</gene>
<evidence type="ECO:0000256" key="1">
    <source>
        <dbReference type="SAM" id="SignalP"/>
    </source>
</evidence>
<evidence type="ECO:0000259" key="2">
    <source>
        <dbReference type="SMART" id="SM00409"/>
    </source>
</evidence>
<dbReference type="EMBL" id="JAYMGO010000003">
    <property type="protein sequence ID" value="KAL1277448.1"/>
    <property type="molecule type" value="Genomic_DNA"/>
</dbReference>
<dbReference type="SMART" id="SM00409">
    <property type="entry name" value="IG"/>
    <property type="match status" value="1"/>
</dbReference>
<dbReference type="InterPro" id="IPR013783">
    <property type="entry name" value="Ig-like_fold"/>
</dbReference>
<dbReference type="PANTHER" id="PTHR21063:SF4">
    <property type="entry name" value="CD48 ANTIGEN-RELATED"/>
    <property type="match status" value="1"/>
</dbReference>
<dbReference type="InterPro" id="IPR003599">
    <property type="entry name" value="Ig_sub"/>
</dbReference>
<dbReference type="SUPFAM" id="SSF48726">
    <property type="entry name" value="Immunoglobulin"/>
    <property type="match status" value="1"/>
</dbReference>
<sequence>MFCSFVFCSLCFGNLVVFGNSDAVTVVQVTEGDTVTLQTNVTQLLEKHLITWTFGYPESRIAEINKEAGNFSTYDDVPDGRFRNRLKLDHQTGSLNITNSRTKDSGLYEVTIKSKTENTYNFSVTVYTRLAAPVISSSSSECSSLSICSLECSSEIVGHGSLSWYKENDLWSGVNLSDLSSNISLPLVVHYWDKHKHSYSCVLRNPISSQTRYLNFTQLCGACAVATSGGHAHCCDSTEAVLRLVFTALMGVASLTAIVGQ</sequence>
<keyword evidence="1" id="KW-0732">Signal</keyword>
<dbReference type="InterPro" id="IPR013106">
    <property type="entry name" value="Ig_V-set"/>
</dbReference>
<dbReference type="PANTHER" id="PTHR21063">
    <property type="entry name" value="LFA-3"/>
    <property type="match status" value="1"/>
</dbReference>
<comment type="caution">
    <text evidence="3">The sequence shown here is derived from an EMBL/GenBank/DDBJ whole genome shotgun (WGS) entry which is preliminary data.</text>
</comment>
<feature type="chain" id="PRO_5046224246" description="Immunoglobulin domain-containing protein" evidence="1">
    <location>
        <begin position="24"/>
        <end position="261"/>
    </location>
</feature>
<evidence type="ECO:0000313" key="4">
    <source>
        <dbReference type="Proteomes" id="UP001558613"/>
    </source>
</evidence>